<keyword evidence="7" id="KW-1185">Reference proteome</keyword>
<dbReference type="GO" id="GO:0000978">
    <property type="term" value="F:RNA polymerase II cis-regulatory region sequence-specific DNA binding"/>
    <property type="evidence" value="ECO:0007669"/>
    <property type="project" value="TreeGrafter"/>
</dbReference>
<dbReference type="GO" id="GO:0005634">
    <property type="term" value="C:nucleus"/>
    <property type="evidence" value="ECO:0007669"/>
    <property type="project" value="UniProtKB-SubCell"/>
</dbReference>
<dbReference type="Proteomes" id="UP000031668">
    <property type="component" value="Unassembled WGS sequence"/>
</dbReference>
<evidence type="ECO:0000256" key="3">
    <source>
        <dbReference type="ARBA" id="ARBA00023242"/>
    </source>
</evidence>
<name>A0A0C2JM33_THEKT</name>
<gene>
    <name evidence="6" type="ORF">RF11_09706</name>
</gene>
<dbReference type="PROSITE" id="PS00027">
    <property type="entry name" value="HOMEOBOX_1"/>
    <property type="match status" value="1"/>
</dbReference>
<dbReference type="GO" id="GO:0000981">
    <property type="term" value="F:DNA-binding transcription factor activity, RNA polymerase II-specific"/>
    <property type="evidence" value="ECO:0007669"/>
    <property type="project" value="InterPro"/>
</dbReference>
<evidence type="ECO:0000313" key="6">
    <source>
        <dbReference type="EMBL" id="KII70443.1"/>
    </source>
</evidence>
<dbReference type="Gene3D" id="1.10.10.60">
    <property type="entry name" value="Homeodomain-like"/>
    <property type="match status" value="1"/>
</dbReference>
<comment type="caution">
    <text evidence="6">The sequence shown here is derived from an EMBL/GenBank/DDBJ whole genome shotgun (WGS) entry which is preliminary data.</text>
</comment>
<keyword evidence="3 4" id="KW-0539">Nucleus</keyword>
<dbReference type="CDD" id="cd00086">
    <property type="entry name" value="homeodomain"/>
    <property type="match status" value="1"/>
</dbReference>
<reference evidence="6 7" key="1">
    <citation type="journal article" date="2014" name="Genome Biol. Evol.">
        <title>The genome of the myxosporean Thelohanellus kitauei shows adaptations to nutrient acquisition within its fish host.</title>
        <authorList>
            <person name="Yang Y."/>
            <person name="Xiong J."/>
            <person name="Zhou Z."/>
            <person name="Huo F."/>
            <person name="Miao W."/>
            <person name="Ran C."/>
            <person name="Liu Y."/>
            <person name="Zhang J."/>
            <person name="Feng J."/>
            <person name="Wang M."/>
            <person name="Wang M."/>
            <person name="Wang L."/>
            <person name="Yao B."/>
        </authorList>
    </citation>
    <scope>NUCLEOTIDE SEQUENCE [LARGE SCALE GENOMIC DNA]</scope>
    <source>
        <strain evidence="6">Wuqing</strain>
    </source>
</reference>
<accession>A0A0C2JM33</accession>
<feature type="DNA-binding region" description="Homeobox" evidence="4">
    <location>
        <begin position="58"/>
        <end position="120"/>
    </location>
</feature>
<comment type="subcellular location">
    <subcellularLocation>
        <location evidence="4">Nucleus</location>
    </subcellularLocation>
</comment>
<organism evidence="6 7">
    <name type="scientific">Thelohanellus kitauei</name>
    <name type="common">Myxosporean</name>
    <dbReference type="NCBI Taxonomy" id="669202"/>
    <lineage>
        <taxon>Eukaryota</taxon>
        <taxon>Metazoa</taxon>
        <taxon>Cnidaria</taxon>
        <taxon>Myxozoa</taxon>
        <taxon>Myxosporea</taxon>
        <taxon>Bivalvulida</taxon>
        <taxon>Platysporina</taxon>
        <taxon>Myxobolidae</taxon>
        <taxon>Thelohanellus</taxon>
    </lineage>
</organism>
<proteinExistence type="predicted"/>
<evidence type="ECO:0000256" key="1">
    <source>
        <dbReference type="ARBA" id="ARBA00023125"/>
    </source>
</evidence>
<feature type="domain" description="Homeobox" evidence="5">
    <location>
        <begin position="56"/>
        <end position="119"/>
    </location>
</feature>
<dbReference type="GO" id="GO:0030154">
    <property type="term" value="P:cell differentiation"/>
    <property type="evidence" value="ECO:0007669"/>
    <property type="project" value="TreeGrafter"/>
</dbReference>
<dbReference type="PROSITE" id="PS50071">
    <property type="entry name" value="HOMEOBOX_2"/>
    <property type="match status" value="1"/>
</dbReference>
<dbReference type="InterPro" id="IPR001356">
    <property type="entry name" value="HD"/>
</dbReference>
<dbReference type="SMART" id="SM00389">
    <property type="entry name" value="HOX"/>
    <property type="match status" value="1"/>
</dbReference>
<dbReference type="InterPro" id="IPR017970">
    <property type="entry name" value="Homeobox_CS"/>
</dbReference>
<evidence type="ECO:0000256" key="2">
    <source>
        <dbReference type="ARBA" id="ARBA00023155"/>
    </source>
</evidence>
<keyword evidence="2 4" id="KW-0371">Homeobox</keyword>
<dbReference type="EMBL" id="JWZT01002080">
    <property type="protein sequence ID" value="KII70443.1"/>
    <property type="molecule type" value="Genomic_DNA"/>
</dbReference>
<protein>
    <submittedName>
        <fullName evidence="6">Protein sine oculis</fullName>
    </submittedName>
</protein>
<dbReference type="InterPro" id="IPR008422">
    <property type="entry name" value="KN_HD"/>
</dbReference>
<dbReference type="PANTHER" id="PTHR24324:SF9">
    <property type="entry name" value="HOMEOBOX DOMAIN-CONTAINING PROTEIN"/>
    <property type="match status" value="1"/>
</dbReference>
<dbReference type="Pfam" id="PF05920">
    <property type="entry name" value="Homeobox_KN"/>
    <property type="match status" value="1"/>
</dbReference>
<dbReference type="SUPFAM" id="SSF46689">
    <property type="entry name" value="Homeodomain-like"/>
    <property type="match status" value="1"/>
</dbReference>
<dbReference type="PANTHER" id="PTHR24324">
    <property type="entry name" value="HOMEOBOX PROTEIN HHEX"/>
    <property type="match status" value="1"/>
</dbReference>
<evidence type="ECO:0000259" key="5">
    <source>
        <dbReference type="PROSITE" id="PS50071"/>
    </source>
</evidence>
<dbReference type="AlphaFoldDB" id="A0A0C2JM33"/>
<evidence type="ECO:0000256" key="4">
    <source>
        <dbReference type="PROSITE-ProRule" id="PRU00108"/>
    </source>
</evidence>
<evidence type="ECO:0000313" key="7">
    <source>
        <dbReference type="Proteomes" id="UP000031668"/>
    </source>
</evidence>
<sequence>MEKQPYDKYPPDLYYVFQTYPEDGYQAQDSKDFSDFGDIKGVDCEHSDMSQIQSSNVNFKRKRSRNNAKVHHLQLWYNNNSTNPFPSKAEKSNLAKLAGMTELQVSNWFSNRRRKDREIAKSISIQNFNKDLQAEQLRLDRNNGLCTSNDHILTYRANSMKQSGVDELSKS</sequence>
<dbReference type="InterPro" id="IPR051000">
    <property type="entry name" value="Homeobox_DNA-bind_prot"/>
</dbReference>
<dbReference type="OrthoDB" id="10056939at2759"/>
<keyword evidence="1 4" id="KW-0238">DNA-binding</keyword>
<dbReference type="InterPro" id="IPR009057">
    <property type="entry name" value="Homeodomain-like_sf"/>
</dbReference>